<dbReference type="RefSeq" id="WP_419187477.1">
    <property type="nucleotide sequence ID" value="NZ_CP036272.1"/>
</dbReference>
<proteinExistence type="predicted"/>
<dbReference type="InterPro" id="IPR049945">
    <property type="entry name" value="AAA_22"/>
</dbReference>
<feature type="domain" description="ORC1/DEAH AAA+ ATPase" evidence="2">
    <location>
        <begin position="45"/>
        <end position="171"/>
    </location>
</feature>
<dbReference type="Proteomes" id="UP000315003">
    <property type="component" value="Chromosome"/>
</dbReference>
<gene>
    <name evidence="3" type="ORF">SV7mr_34870</name>
</gene>
<name>A0A517SXS7_9BACT</name>
<evidence type="ECO:0000256" key="1">
    <source>
        <dbReference type="SAM" id="MobiDB-lite"/>
    </source>
</evidence>
<feature type="region of interest" description="Disordered" evidence="1">
    <location>
        <begin position="506"/>
        <end position="525"/>
    </location>
</feature>
<dbReference type="PANTHER" id="PTHR35894:SF1">
    <property type="entry name" value="PHOSPHORIBULOKINASE _ URIDINE KINASE FAMILY"/>
    <property type="match status" value="1"/>
</dbReference>
<evidence type="ECO:0000313" key="4">
    <source>
        <dbReference type="Proteomes" id="UP000315003"/>
    </source>
</evidence>
<protein>
    <submittedName>
        <fullName evidence="3">ATPase family associated with various cellular activities (AAA)</fullName>
    </submittedName>
</protein>
<dbReference type="EMBL" id="CP036272">
    <property type="protein sequence ID" value="QDT60958.1"/>
    <property type="molecule type" value="Genomic_DNA"/>
</dbReference>
<evidence type="ECO:0000259" key="2">
    <source>
        <dbReference type="Pfam" id="PF13401"/>
    </source>
</evidence>
<feature type="region of interest" description="Disordered" evidence="1">
    <location>
        <begin position="464"/>
        <end position="488"/>
    </location>
</feature>
<sequence>MNSCDQDFSLPPFPCFPTASRFVAVGSVADAFARVQRSIQAFEPFSTVIGPPGTGKSLLCELVAEHFTPQMNVISLGDTSLATTDAFLQRILHAFNAHQSIDETMHLELQVHDALVGRNANGKPNLLIIDEADDLSVQTLEAIRRLSNLRRAGHPMLSALLAGGHRLEETLIEPALEGFVQRIGARCYLHPLEAQEVRQYIYQSISNCHASPEETISEKAVHAVTHATGGIARLINQLMTEAIDCAAEEELTKISHQVVEKAWSRLQQLPGPIIDEPEMSSPVTNIEFGTDLDNLEHSASDETDMAPVFDNPESTWMPPAPIEETETQESAVLETPPVKAIDPAELFGRFEIEEAIEVSHVATSQTKLTPETAPQQSEPEQSEPEQYVEEAEEWETEFGTLASAETTETSAGSIDTLTNEPMLAMAHDIEASPVQEDAVAQETVPARETATRQDTVVWMDESHPISAPAFPTSKPNLETESSEASSPKLEVVRADDTDLLWVTESVEVEQRTPAGSVQDSTPDDQQNAIEKLQFDHREILQRMRG</sequence>
<dbReference type="PANTHER" id="PTHR35894">
    <property type="entry name" value="GENERAL SECRETION PATHWAY PROTEIN A-RELATED"/>
    <property type="match status" value="1"/>
</dbReference>
<reference evidence="3 4" key="1">
    <citation type="submission" date="2019-02" db="EMBL/GenBank/DDBJ databases">
        <title>Deep-cultivation of Planctomycetes and their phenomic and genomic characterization uncovers novel biology.</title>
        <authorList>
            <person name="Wiegand S."/>
            <person name="Jogler M."/>
            <person name="Boedeker C."/>
            <person name="Pinto D."/>
            <person name="Vollmers J."/>
            <person name="Rivas-Marin E."/>
            <person name="Kohn T."/>
            <person name="Peeters S.H."/>
            <person name="Heuer A."/>
            <person name="Rast P."/>
            <person name="Oberbeckmann S."/>
            <person name="Bunk B."/>
            <person name="Jeske O."/>
            <person name="Meyerdierks A."/>
            <person name="Storesund J.E."/>
            <person name="Kallscheuer N."/>
            <person name="Luecker S."/>
            <person name="Lage O.M."/>
            <person name="Pohl T."/>
            <person name="Merkel B.J."/>
            <person name="Hornburger P."/>
            <person name="Mueller R.-W."/>
            <person name="Bruemmer F."/>
            <person name="Labrenz M."/>
            <person name="Spormann A.M."/>
            <person name="Op den Camp H."/>
            <person name="Overmann J."/>
            <person name="Amann R."/>
            <person name="Jetten M.S.M."/>
            <person name="Mascher T."/>
            <person name="Medema M.H."/>
            <person name="Devos D.P."/>
            <person name="Kaster A.-K."/>
            <person name="Ovreas L."/>
            <person name="Rohde M."/>
            <person name="Galperin M.Y."/>
            <person name="Jogler C."/>
        </authorList>
    </citation>
    <scope>NUCLEOTIDE SEQUENCE [LARGE SCALE GENOMIC DNA]</scope>
    <source>
        <strain evidence="3 4">SV_7m_r</strain>
    </source>
</reference>
<feature type="compositionally biased region" description="Polar residues" evidence="1">
    <location>
        <begin position="513"/>
        <end position="525"/>
    </location>
</feature>
<dbReference type="AlphaFoldDB" id="A0A517SXS7"/>
<dbReference type="InterPro" id="IPR027417">
    <property type="entry name" value="P-loop_NTPase"/>
</dbReference>
<feature type="compositionally biased region" description="Polar residues" evidence="1">
    <location>
        <begin position="473"/>
        <end position="485"/>
    </location>
</feature>
<dbReference type="SUPFAM" id="SSF52540">
    <property type="entry name" value="P-loop containing nucleoside triphosphate hydrolases"/>
    <property type="match status" value="1"/>
</dbReference>
<dbReference type="CDD" id="cd00009">
    <property type="entry name" value="AAA"/>
    <property type="match status" value="1"/>
</dbReference>
<dbReference type="InterPro" id="IPR052026">
    <property type="entry name" value="ExeA_AAA_ATPase_DNA-bind"/>
</dbReference>
<feature type="compositionally biased region" description="Low complexity" evidence="1">
    <location>
        <begin position="370"/>
        <end position="379"/>
    </location>
</feature>
<feature type="region of interest" description="Disordered" evidence="1">
    <location>
        <begin position="361"/>
        <end position="386"/>
    </location>
</feature>
<dbReference type="Pfam" id="PF13401">
    <property type="entry name" value="AAA_22"/>
    <property type="match status" value="1"/>
</dbReference>
<evidence type="ECO:0000313" key="3">
    <source>
        <dbReference type="EMBL" id="QDT60958.1"/>
    </source>
</evidence>
<organism evidence="3 4">
    <name type="scientific">Stieleria bergensis</name>
    <dbReference type="NCBI Taxonomy" id="2528025"/>
    <lineage>
        <taxon>Bacteria</taxon>
        <taxon>Pseudomonadati</taxon>
        <taxon>Planctomycetota</taxon>
        <taxon>Planctomycetia</taxon>
        <taxon>Pirellulales</taxon>
        <taxon>Pirellulaceae</taxon>
        <taxon>Stieleria</taxon>
    </lineage>
</organism>
<keyword evidence="4" id="KW-1185">Reference proteome</keyword>
<accession>A0A517SXS7</accession>
<dbReference type="Gene3D" id="3.40.50.300">
    <property type="entry name" value="P-loop containing nucleotide triphosphate hydrolases"/>
    <property type="match status" value="1"/>
</dbReference>
<dbReference type="GO" id="GO:0016887">
    <property type="term" value="F:ATP hydrolysis activity"/>
    <property type="evidence" value="ECO:0007669"/>
    <property type="project" value="InterPro"/>
</dbReference>